<accession>A0A3P7LCD0</accession>
<evidence type="ECO:0000259" key="3">
    <source>
        <dbReference type="Pfam" id="PF16679"/>
    </source>
</evidence>
<name>A0A3P7LCD0_STRVU</name>
<evidence type="ECO:0000313" key="4">
    <source>
        <dbReference type="EMBL" id="VDM80415.1"/>
    </source>
</evidence>
<dbReference type="InterPro" id="IPR032054">
    <property type="entry name" value="Cdt1_C"/>
</dbReference>
<reference evidence="4 5" key="1">
    <citation type="submission" date="2018-11" db="EMBL/GenBank/DDBJ databases">
        <authorList>
            <consortium name="Pathogen Informatics"/>
        </authorList>
    </citation>
    <scope>NUCLEOTIDE SEQUENCE [LARGE SCALE GENOMIC DNA]</scope>
</reference>
<evidence type="ECO:0000313" key="5">
    <source>
        <dbReference type="Proteomes" id="UP000270094"/>
    </source>
</evidence>
<dbReference type="Gene3D" id="1.10.10.1420">
    <property type="entry name" value="DNA replication factor Cdt1, C-terminal WH domain"/>
    <property type="match status" value="1"/>
</dbReference>
<keyword evidence="2" id="KW-0131">Cell cycle</keyword>
<dbReference type="EMBL" id="UYYB01108548">
    <property type="protein sequence ID" value="VDM80415.1"/>
    <property type="molecule type" value="Genomic_DNA"/>
</dbReference>
<keyword evidence="5" id="KW-1185">Reference proteome</keyword>
<sequence>MRDPAIDRRMELLQRILHGLLRCITTYYAFKKVRSMELNVLGDQVTKSQSSMNRSLLLEHVTLLCEIVPSLVTLTEIAGKKYLRIEENDYATLEKFVKDELTRLQSTQQTLVSEVKTPVKKPAMRALF</sequence>
<gene>
    <name evidence="4" type="ORF">SVUK_LOCUS15413</name>
</gene>
<dbReference type="AlphaFoldDB" id="A0A3P7LCD0"/>
<proteinExistence type="inferred from homology"/>
<comment type="similarity">
    <text evidence="1">Belongs to the Cdt1 family.</text>
</comment>
<feature type="domain" description="DNA replication factor Cdt1 C-terminal" evidence="3">
    <location>
        <begin position="2"/>
        <end position="77"/>
    </location>
</feature>
<evidence type="ECO:0000256" key="1">
    <source>
        <dbReference type="ARBA" id="ARBA00008356"/>
    </source>
</evidence>
<protein>
    <recommendedName>
        <fullName evidence="3">DNA replication factor Cdt1 C-terminal domain-containing protein</fullName>
    </recommendedName>
</protein>
<dbReference type="Proteomes" id="UP000270094">
    <property type="component" value="Unassembled WGS sequence"/>
</dbReference>
<evidence type="ECO:0000256" key="2">
    <source>
        <dbReference type="ARBA" id="ARBA00023306"/>
    </source>
</evidence>
<dbReference type="InterPro" id="IPR038090">
    <property type="entry name" value="Cdt1_C_WH_dom_sf"/>
</dbReference>
<dbReference type="Pfam" id="PF16679">
    <property type="entry name" value="CDT1_C"/>
    <property type="match status" value="1"/>
</dbReference>
<organism evidence="4 5">
    <name type="scientific">Strongylus vulgaris</name>
    <name type="common">Blood worm</name>
    <dbReference type="NCBI Taxonomy" id="40348"/>
    <lineage>
        <taxon>Eukaryota</taxon>
        <taxon>Metazoa</taxon>
        <taxon>Ecdysozoa</taxon>
        <taxon>Nematoda</taxon>
        <taxon>Chromadorea</taxon>
        <taxon>Rhabditida</taxon>
        <taxon>Rhabditina</taxon>
        <taxon>Rhabditomorpha</taxon>
        <taxon>Strongyloidea</taxon>
        <taxon>Strongylidae</taxon>
        <taxon>Strongylus</taxon>
    </lineage>
</organism>
<dbReference type="OrthoDB" id="5915520at2759"/>